<dbReference type="Proteomes" id="UP001595792">
    <property type="component" value="Unassembled WGS sequence"/>
</dbReference>
<keyword evidence="4" id="KW-1185">Reference proteome</keyword>
<protein>
    <submittedName>
        <fullName evidence="3">ArdC family protein</fullName>
    </submittedName>
</protein>
<dbReference type="EMBL" id="JBHSBY010000139">
    <property type="protein sequence ID" value="MFC4198468.1"/>
    <property type="molecule type" value="Genomic_DNA"/>
</dbReference>
<accession>A0ABV8NRM5</accession>
<name>A0ABV8NRM5_9SPHI</name>
<evidence type="ECO:0000313" key="3">
    <source>
        <dbReference type="EMBL" id="MFC4198468.1"/>
    </source>
</evidence>
<dbReference type="RefSeq" id="WP_378962461.1">
    <property type="nucleotide sequence ID" value="NZ_JBHRXC010000016.1"/>
</dbReference>
<dbReference type="Pfam" id="PF18818">
    <property type="entry name" value="MPTase-PolyVal"/>
    <property type="match status" value="1"/>
</dbReference>
<evidence type="ECO:0000259" key="1">
    <source>
        <dbReference type="Pfam" id="PF08401"/>
    </source>
</evidence>
<dbReference type="Pfam" id="PF08401">
    <property type="entry name" value="ArdcN"/>
    <property type="match status" value="1"/>
</dbReference>
<organism evidence="3 4">
    <name type="scientific">Pedobacter jamesrossensis</name>
    <dbReference type="NCBI Taxonomy" id="1908238"/>
    <lineage>
        <taxon>Bacteria</taxon>
        <taxon>Pseudomonadati</taxon>
        <taxon>Bacteroidota</taxon>
        <taxon>Sphingobacteriia</taxon>
        <taxon>Sphingobacteriales</taxon>
        <taxon>Sphingobacteriaceae</taxon>
        <taxon>Pedobacter</taxon>
    </lineage>
</organism>
<evidence type="ECO:0000313" key="4">
    <source>
        <dbReference type="Proteomes" id="UP001595792"/>
    </source>
</evidence>
<comment type="caution">
    <text evidence="3">The sequence shown here is derived from an EMBL/GenBank/DDBJ whole genome shotgun (WGS) entry which is preliminary data.</text>
</comment>
<evidence type="ECO:0000259" key="2">
    <source>
        <dbReference type="Pfam" id="PF18818"/>
    </source>
</evidence>
<reference evidence="4" key="1">
    <citation type="journal article" date="2019" name="Int. J. Syst. Evol. Microbiol.">
        <title>The Global Catalogue of Microorganisms (GCM) 10K type strain sequencing project: providing services to taxonomists for standard genome sequencing and annotation.</title>
        <authorList>
            <consortium name="The Broad Institute Genomics Platform"/>
            <consortium name="The Broad Institute Genome Sequencing Center for Infectious Disease"/>
            <person name="Wu L."/>
            <person name="Ma J."/>
        </authorList>
    </citation>
    <scope>NUCLEOTIDE SEQUENCE [LARGE SCALE GENOMIC DNA]</scope>
    <source>
        <strain evidence="4">CCM 8689</strain>
    </source>
</reference>
<sequence length="397" mass="44847">MMDSKNIPLYQQVASMLIEQLEKGTAPWLKPWSSDGIPQLPFNVISSKRYRGINVMNLLLKGHEDPRWLTFKQAESIEATINKGEKGTFIQFVKTHQQKSLRDDKGRLLFDETGKPVSELLPLSRPIVSSAWVFNAEQVSGLPPLRKPESLQTAWDPLSRAENLLTASGAEINHCYIDSAYYDVRYDTITLPERSQFSAADKYYATVLHELSHWTGHPTRLDRASLLTQGMIAYSKEELRAEIASMIIGAEVGIGHDPDQHASYVESWVSILKDAPLEIHAAAADAEKIFDFLMEIERKRSIDIPSDLQLTTINGKQLKFLSTGDEFLYEDSIYRVEGHLKQGRLRMSQMPSGIQFSLSSTDPLYAVLLAQKLNQAPGLCESIDHKTEKNIYQPLKR</sequence>
<proteinExistence type="predicted"/>
<feature type="domain" description="N-terminal" evidence="1">
    <location>
        <begin position="9"/>
        <end position="113"/>
    </location>
</feature>
<dbReference type="InterPro" id="IPR013610">
    <property type="entry name" value="ArdC_N"/>
</dbReference>
<dbReference type="InterPro" id="IPR041459">
    <property type="entry name" value="MPTase-PolyVal"/>
</dbReference>
<gene>
    <name evidence="3" type="ORF">ACFOUY_17310</name>
</gene>
<feature type="domain" description="Polyvalent protein metallopeptidase" evidence="2">
    <location>
        <begin position="160"/>
        <end position="284"/>
    </location>
</feature>